<organism evidence="1 2">
    <name type="scientific">Oncorhynchus tshawytscha</name>
    <name type="common">Chinook salmon</name>
    <name type="synonym">Salmo tshawytscha</name>
    <dbReference type="NCBI Taxonomy" id="74940"/>
    <lineage>
        <taxon>Eukaryota</taxon>
        <taxon>Metazoa</taxon>
        <taxon>Chordata</taxon>
        <taxon>Craniata</taxon>
        <taxon>Vertebrata</taxon>
        <taxon>Euteleostomi</taxon>
        <taxon>Actinopterygii</taxon>
        <taxon>Neopterygii</taxon>
        <taxon>Teleostei</taxon>
        <taxon>Protacanthopterygii</taxon>
        <taxon>Salmoniformes</taxon>
        <taxon>Salmonidae</taxon>
        <taxon>Salmoninae</taxon>
        <taxon>Oncorhynchus</taxon>
    </lineage>
</organism>
<dbReference type="Ensembl" id="ENSOTST00005078393.2">
    <property type="protein sequence ID" value="ENSOTSP00005072307.2"/>
    <property type="gene ID" value="ENSOTSG00005077729.1"/>
</dbReference>
<keyword evidence="2" id="KW-1185">Reference proteome</keyword>
<dbReference type="PANTHER" id="PTHR31408">
    <property type="entry name" value="HYPOTHETICAL PROTEIN LOC689986"/>
    <property type="match status" value="1"/>
</dbReference>
<dbReference type="Proteomes" id="UP000694402">
    <property type="component" value="Unassembled WGS sequence"/>
</dbReference>
<proteinExistence type="predicted"/>
<protein>
    <submittedName>
        <fullName evidence="1">Uncharacterized protein</fullName>
    </submittedName>
</protein>
<name>A0A8C8HZM1_ONCTS</name>
<gene>
    <name evidence="1" type="primary">C1orf146</name>
</gene>
<evidence type="ECO:0000313" key="2">
    <source>
        <dbReference type="Proteomes" id="UP000694402"/>
    </source>
</evidence>
<reference evidence="1" key="1">
    <citation type="submission" date="2025-08" db="UniProtKB">
        <authorList>
            <consortium name="Ensembl"/>
        </authorList>
    </citation>
    <scope>IDENTIFICATION</scope>
</reference>
<dbReference type="GO" id="GO:0005694">
    <property type="term" value="C:chromosome"/>
    <property type="evidence" value="ECO:0007669"/>
    <property type="project" value="TreeGrafter"/>
</dbReference>
<dbReference type="Pfam" id="PF15162">
    <property type="entry name" value="SCRE"/>
    <property type="match status" value="1"/>
</dbReference>
<accession>A0A8C8HZM1</accession>
<dbReference type="GO" id="GO:0007131">
    <property type="term" value="P:reciprocal meiotic recombination"/>
    <property type="evidence" value="ECO:0007669"/>
    <property type="project" value="TreeGrafter"/>
</dbReference>
<sequence length="192" mass="22079">MTTNGNDRTTQWKTTIIVSTSLQNHDTSRMLLAQHHRIRFSDAVKSGSIVFPQSGIAFLIINPQELPENLEEAGLFDKIKKFVTVHRNSFLLLQAPFYGKKELGIMSVIQHRFLGSNLRVLPVRNNTEIVKGMLTIAKVRMKEDTPKSSHIILTWILRNNNTEKQKLRYLALVDKKSNQNQMLFVTCAKYNR</sequence>
<dbReference type="InterPro" id="IPR027857">
    <property type="entry name" value="SCRE"/>
</dbReference>
<dbReference type="GeneTree" id="ENSGT00390000008285"/>
<dbReference type="GO" id="GO:0007130">
    <property type="term" value="P:synaptonemal complex assembly"/>
    <property type="evidence" value="ECO:0007669"/>
    <property type="project" value="InterPro"/>
</dbReference>
<reference evidence="1" key="2">
    <citation type="submission" date="2025-09" db="UniProtKB">
        <authorList>
            <consortium name="Ensembl"/>
        </authorList>
    </citation>
    <scope>IDENTIFICATION</scope>
</reference>
<dbReference type="AlphaFoldDB" id="A0A8C8HZM1"/>
<dbReference type="PANTHER" id="PTHR31408:SF2">
    <property type="entry name" value="PROTEIN SPO16 HOMOLOG"/>
    <property type="match status" value="1"/>
</dbReference>
<evidence type="ECO:0000313" key="1">
    <source>
        <dbReference type="Ensembl" id="ENSOTSP00005072307.2"/>
    </source>
</evidence>